<organism evidence="1 2">
    <name type="scientific">Pisolithus tinctorius Marx 270</name>
    <dbReference type="NCBI Taxonomy" id="870435"/>
    <lineage>
        <taxon>Eukaryota</taxon>
        <taxon>Fungi</taxon>
        <taxon>Dikarya</taxon>
        <taxon>Basidiomycota</taxon>
        <taxon>Agaricomycotina</taxon>
        <taxon>Agaricomycetes</taxon>
        <taxon>Agaricomycetidae</taxon>
        <taxon>Boletales</taxon>
        <taxon>Sclerodermatineae</taxon>
        <taxon>Pisolithaceae</taxon>
        <taxon>Pisolithus</taxon>
    </lineage>
</organism>
<reference evidence="1 2" key="1">
    <citation type="submission" date="2014-04" db="EMBL/GenBank/DDBJ databases">
        <authorList>
            <consortium name="DOE Joint Genome Institute"/>
            <person name="Kuo A."/>
            <person name="Kohler A."/>
            <person name="Costa M.D."/>
            <person name="Nagy L.G."/>
            <person name="Floudas D."/>
            <person name="Copeland A."/>
            <person name="Barry K.W."/>
            <person name="Cichocki N."/>
            <person name="Veneault-Fourrey C."/>
            <person name="LaButti K."/>
            <person name="Lindquist E.A."/>
            <person name="Lipzen A."/>
            <person name="Lundell T."/>
            <person name="Morin E."/>
            <person name="Murat C."/>
            <person name="Sun H."/>
            <person name="Tunlid A."/>
            <person name="Henrissat B."/>
            <person name="Grigoriev I.V."/>
            <person name="Hibbett D.S."/>
            <person name="Martin F."/>
            <person name="Nordberg H.P."/>
            <person name="Cantor M.N."/>
            <person name="Hua S.X."/>
        </authorList>
    </citation>
    <scope>NUCLEOTIDE SEQUENCE [LARGE SCALE GENOMIC DNA]</scope>
    <source>
        <strain evidence="1 2">Marx 270</strain>
    </source>
</reference>
<dbReference type="EMBL" id="KN831949">
    <property type="protein sequence ID" value="KIO11867.1"/>
    <property type="molecule type" value="Genomic_DNA"/>
</dbReference>
<evidence type="ECO:0000313" key="1">
    <source>
        <dbReference type="EMBL" id="KIO11867.1"/>
    </source>
</evidence>
<protein>
    <submittedName>
        <fullName evidence="1">Uncharacterized protein</fullName>
    </submittedName>
</protein>
<dbReference type="HOGENOM" id="CLU_2559232_0_0_1"/>
<dbReference type="AlphaFoldDB" id="A0A0C3KQT8"/>
<accession>A0A0C3KQT8</accession>
<dbReference type="InParanoid" id="A0A0C3KQT8"/>
<sequence>MTLDIFHCHRIGGDIISITLFCFSAQTFFSNCRIATSLRRLDNTPLPLLLLMMAHWRVSEAITKEQELGQIPKSTLLHDCSS</sequence>
<evidence type="ECO:0000313" key="2">
    <source>
        <dbReference type="Proteomes" id="UP000054217"/>
    </source>
</evidence>
<reference evidence="2" key="2">
    <citation type="submission" date="2015-01" db="EMBL/GenBank/DDBJ databases">
        <title>Evolutionary Origins and Diversification of the Mycorrhizal Mutualists.</title>
        <authorList>
            <consortium name="DOE Joint Genome Institute"/>
            <consortium name="Mycorrhizal Genomics Consortium"/>
            <person name="Kohler A."/>
            <person name="Kuo A."/>
            <person name="Nagy L.G."/>
            <person name="Floudas D."/>
            <person name="Copeland A."/>
            <person name="Barry K.W."/>
            <person name="Cichocki N."/>
            <person name="Veneault-Fourrey C."/>
            <person name="LaButti K."/>
            <person name="Lindquist E.A."/>
            <person name="Lipzen A."/>
            <person name="Lundell T."/>
            <person name="Morin E."/>
            <person name="Murat C."/>
            <person name="Riley R."/>
            <person name="Ohm R."/>
            <person name="Sun H."/>
            <person name="Tunlid A."/>
            <person name="Henrissat B."/>
            <person name="Grigoriev I.V."/>
            <person name="Hibbett D.S."/>
            <person name="Martin F."/>
        </authorList>
    </citation>
    <scope>NUCLEOTIDE SEQUENCE [LARGE SCALE GENOMIC DNA]</scope>
    <source>
        <strain evidence="2">Marx 270</strain>
    </source>
</reference>
<proteinExistence type="predicted"/>
<dbReference type="Proteomes" id="UP000054217">
    <property type="component" value="Unassembled WGS sequence"/>
</dbReference>
<gene>
    <name evidence="1" type="ORF">M404DRAFT_801818</name>
</gene>
<name>A0A0C3KQT8_PISTI</name>
<keyword evidence="2" id="KW-1185">Reference proteome</keyword>